<organism evidence="3 4">
    <name type="scientific">Seiridium unicorne</name>
    <dbReference type="NCBI Taxonomy" id="138068"/>
    <lineage>
        <taxon>Eukaryota</taxon>
        <taxon>Fungi</taxon>
        <taxon>Dikarya</taxon>
        <taxon>Ascomycota</taxon>
        <taxon>Pezizomycotina</taxon>
        <taxon>Sordariomycetes</taxon>
        <taxon>Xylariomycetidae</taxon>
        <taxon>Amphisphaeriales</taxon>
        <taxon>Sporocadaceae</taxon>
        <taxon>Seiridium</taxon>
    </lineage>
</organism>
<name>A0ABR2UVQ9_9PEZI</name>
<proteinExistence type="predicted"/>
<feature type="signal peptide" evidence="2">
    <location>
        <begin position="1"/>
        <end position="20"/>
    </location>
</feature>
<keyword evidence="2" id="KW-0732">Signal</keyword>
<gene>
    <name evidence="3" type="ORF">SUNI508_07770</name>
</gene>
<feature type="region of interest" description="Disordered" evidence="1">
    <location>
        <begin position="147"/>
        <end position="226"/>
    </location>
</feature>
<feature type="compositionally biased region" description="Low complexity" evidence="1">
    <location>
        <begin position="204"/>
        <end position="226"/>
    </location>
</feature>
<keyword evidence="4" id="KW-1185">Reference proteome</keyword>
<feature type="chain" id="PRO_5046932409" evidence="2">
    <location>
        <begin position="21"/>
        <end position="254"/>
    </location>
</feature>
<evidence type="ECO:0000313" key="3">
    <source>
        <dbReference type="EMBL" id="KAK9418750.1"/>
    </source>
</evidence>
<evidence type="ECO:0000256" key="2">
    <source>
        <dbReference type="SAM" id="SignalP"/>
    </source>
</evidence>
<comment type="caution">
    <text evidence="3">The sequence shown here is derived from an EMBL/GenBank/DDBJ whole genome shotgun (WGS) entry which is preliminary data.</text>
</comment>
<feature type="compositionally biased region" description="Low complexity" evidence="1">
    <location>
        <begin position="151"/>
        <end position="176"/>
    </location>
</feature>
<dbReference type="EMBL" id="JARVKF010000353">
    <property type="protein sequence ID" value="KAK9418750.1"/>
    <property type="molecule type" value="Genomic_DNA"/>
</dbReference>
<sequence>MLDSTALGVFAALLPMTALAATTKTTTSTASFFLPSRSTPAGYHIYATPITSDSSTTQYLLACQSQFDVTSNSCGGDFNGLTLTYGPSSMHLNLGPTVGLDYNCKLSPAVCTVTSSGIVASSTVLSLASSETPRSITAVTVLDDGRIKGNGAKTTSTTTSSTKGSSTGTAATTTSTGGSGGNVVCKRKVTNGGGNGGSGGSGDDGATAAGGDAAATTTAGTGSGDTCSAGSRFEIGVVLSGMTVLAVVVGMVVL</sequence>
<protein>
    <submittedName>
        <fullName evidence="3">Uncharacterized protein</fullName>
    </submittedName>
</protein>
<dbReference type="Proteomes" id="UP001408356">
    <property type="component" value="Unassembled WGS sequence"/>
</dbReference>
<feature type="compositionally biased region" description="Gly residues" evidence="1">
    <location>
        <begin position="191"/>
        <end position="203"/>
    </location>
</feature>
<accession>A0ABR2UVQ9</accession>
<evidence type="ECO:0000313" key="4">
    <source>
        <dbReference type="Proteomes" id="UP001408356"/>
    </source>
</evidence>
<reference evidence="3 4" key="1">
    <citation type="journal article" date="2024" name="J. Plant Pathol.">
        <title>Sequence and assembly of the genome of Seiridium unicorne, isolate CBS 538.82, causal agent of cypress canker disease.</title>
        <authorList>
            <person name="Scali E."/>
            <person name="Rocca G.D."/>
            <person name="Danti R."/>
            <person name="Garbelotto M."/>
            <person name="Barberini S."/>
            <person name="Baroncelli R."/>
            <person name="Emiliani G."/>
        </authorList>
    </citation>
    <scope>NUCLEOTIDE SEQUENCE [LARGE SCALE GENOMIC DNA]</scope>
    <source>
        <strain evidence="3 4">BM-138-508</strain>
    </source>
</reference>
<evidence type="ECO:0000256" key="1">
    <source>
        <dbReference type="SAM" id="MobiDB-lite"/>
    </source>
</evidence>